<keyword evidence="2" id="KW-1185">Reference proteome</keyword>
<gene>
    <name evidence="1" type="ORF">PSAB_05265</name>
</gene>
<dbReference type="KEGG" id="psab:PSAB_05265"/>
<name>X4ZW82_9BACL</name>
<evidence type="ECO:0000313" key="1">
    <source>
        <dbReference type="EMBL" id="AHV95989.1"/>
    </source>
</evidence>
<dbReference type="HOGENOM" id="CLU_2634708_0_0_9"/>
<dbReference type="Proteomes" id="UP000019772">
    <property type="component" value="Chromosome"/>
</dbReference>
<organism evidence="1 2">
    <name type="scientific">Paenibacillus sabinae T27</name>
    <dbReference type="NCBI Taxonomy" id="1268072"/>
    <lineage>
        <taxon>Bacteria</taxon>
        <taxon>Bacillati</taxon>
        <taxon>Bacillota</taxon>
        <taxon>Bacilli</taxon>
        <taxon>Bacillales</taxon>
        <taxon>Paenibacillaceae</taxon>
        <taxon>Paenibacillus</taxon>
    </lineage>
</organism>
<dbReference type="PATRIC" id="fig|1268072.3.peg.1091"/>
<accession>X4ZW82</accession>
<protein>
    <submittedName>
        <fullName evidence="1">Uncharacterized protein</fullName>
    </submittedName>
</protein>
<proteinExistence type="predicted"/>
<dbReference type="eggNOG" id="ENOG50303UB">
    <property type="taxonomic scope" value="Bacteria"/>
</dbReference>
<sequence length="77" mass="8301">MQMAAATAFYAAVFIWGWRQLKGKGSVLHRLLFVGILGWAAYVGLAGLAMVPHLSISSAYIVFFQPIGKAFIGWLGG</sequence>
<reference evidence="1 2" key="1">
    <citation type="journal article" date="2014" name="PLoS Genet.">
        <title>Comparative Genomic Analysis of N2-Fixing and Non-N2-Fixing Paenibacillus spp.: Organization, Evolution and Expression of the Nitrogen Fixation Genes.</title>
        <authorList>
            <person name="Xie J.B."/>
            <person name="Du Z."/>
            <person name="Bai L."/>
            <person name="Tian C."/>
            <person name="Zhang Y."/>
            <person name="Xie J.Y."/>
            <person name="Wang T."/>
            <person name="Liu X."/>
            <person name="Chen X."/>
            <person name="Cheng Q."/>
            <person name="Chen S."/>
            <person name="Li J."/>
        </authorList>
    </citation>
    <scope>NUCLEOTIDE SEQUENCE [LARGE SCALE GENOMIC DNA]</scope>
    <source>
        <strain evidence="1 2">T27</strain>
    </source>
</reference>
<dbReference type="STRING" id="1268072.PSAB_05265"/>
<dbReference type="AlphaFoldDB" id="X4ZW82"/>
<evidence type="ECO:0000313" key="2">
    <source>
        <dbReference type="Proteomes" id="UP000019772"/>
    </source>
</evidence>
<dbReference type="EMBL" id="CP004078">
    <property type="protein sequence ID" value="AHV95989.1"/>
    <property type="molecule type" value="Genomic_DNA"/>
</dbReference>